<name>A0A1X4NQ81_9RHOB</name>
<proteinExistence type="predicted"/>
<reference evidence="1 2" key="1">
    <citation type="submission" date="2014-03" db="EMBL/GenBank/DDBJ databases">
        <title>The draft genome sequence of Marivita geojedonensis KCTC 23882.</title>
        <authorList>
            <person name="Lai Q."/>
            <person name="Shao Z."/>
        </authorList>
    </citation>
    <scope>NUCLEOTIDE SEQUENCE [LARGE SCALE GENOMIC DNA]</scope>
    <source>
        <strain evidence="1 2">DPG-138</strain>
    </source>
</reference>
<dbReference type="STRING" id="1123756.MGEO_00780"/>
<dbReference type="Proteomes" id="UP000193926">
    <property type="component" value="Unassembled WGS sequence"/>
</dbReference>
<accession>A0A1X4NQ81</accession>
<dbReference type="AlphaFoldDB" id="A0A1X4NQ81"/>
<gene>
    <name evidence="1" type="ORF">MGEO_00780</name>
</gene>
<organism evidence="1 2">
    <name type="scientific">Marivita geojedonensis</name>
    <dbReference type="NCBI Taxonomy" id="1123756"/>
    <lineage>
        <taxon>Bacteria</taxon>
        <taxon>Pseudomonadati</taxon>
        <taxon>Pseudomonadota</taxon>
        <taxon>Alphaproteobacteria</taxon>
        <taxon>Rhodobacterales</taxon>
        <taxon>Roseobacteraceae</taxon>
        <taxon>Marivita</taxon>
    </lineage>
</organism>
<evidence type="ECO:0000313" key="1">
    <source>
        <dbReference type="EMBL" id="OSQ53132.1"/>
    </source>
</evidence>
<dbReference type="EMBL" id="JFKC01000001">
    <property type="protein sequence ID" value="OSQ53132.1"/>
    <property type="molecule type" value="Genomic_DNA"/>
</dbReference>
<protein>
    <submittedName>
        <fullName evidence="1">Uncharacterized protein</fullName>
    </submittedName>
</protein>
<keyword evidence="2" id="KW-1185">Reference proteome</keyword>
<evidence type="ECO:0000313" key="2">
    <source>
        <dbReference type="Proteomes" id="UP000193926"/>
    </source>
</evidence>
<comment type="caution">
    <text evidence="1">The sequence shown here is derived from an EMBL/GenBank/DDBJ whole genome shotgun (WGS) entry which is preliminary data.</text>
</comment>
<sequence>MAFLLLGLFGAIGVAAAALALSPQMAEKTINPSARSTTYTSLLTSSALSDIRKLASDLLVIRAQLRSLLSPASLPPGLMTQDDQVAMVLSQIMARWGVTDVLSLTEDQTLELWIVERLMRASPAEAGALAGYFSAPNAMLTMRDSLVAPIPA</sequence>